<dbReference type="PANTHER" id="PTHR43877:SF2">
    <property type="entry name" value="AMINOALKYLPHOSPHONATE N-ACETYLTRANSFERASE-RELATED"/>
    <property type="match status" value="1"/>
</dbReference>
<dbReference type="Gene3D" id="3.40.630.30">
    <property type="match status" value="1"/>
</dbReference>
<dbReference type="Proteomes" id="UP000185596">
    <property type="component" value="Unassembled WGS sequence"/>
</dbReference>
<feature type="domain" description="N-acetyltransferase" evidence="3">
    <location>
        <begin position="11"/>
        <end position="156"/>
    </location>
</feature>
<dbReference type="CDD" id="cd04301">
    <property type="entry name" value="NAT_SF"/>
    <property type="match status" value="1"/>
</dbReference>
<dbReference type="RefSeq" id="WP_075129697.1">
    <property type="nucleotide sequence ID" value="NZ_MSIE01000083.1"/>
</dbReference>
<sequence length="156" mass="16849">MATTPQTSTQPLIRRATARDVPAIVALLADDALGARRERVGDAAYARAFAEIDADPRQYLAVTELDGEVVGTLQLTFIPGLSRRGATRALIEAVRVRADQRGAGIGRHLAEWAIEEARARGAAVVQLTTDASRVDAHRFYARLGFVASHVGMKLIF</sequence>
<gene>
    <name evidence="4" type="ORF">BU204_32840</name>
</gene>
<proteinExistence type="predicted"/>
<evidence type="ECO:0000313" key="4">
    <source>
        <dbReference type="EMBL" id="OLF09632.1"/>
    </source>
</evidence>
<accession>A0A1Q8C5J2</accession>
<dbReference type="SUPFAM" id="SSF55729">
    <property type="entry name" value="Acyl-CoA N-acyltransferases (Nat)"/>
    <property type="match status" value="1"/>
</dbReference>
<protein>
    <submittedName>
        <fullName evidence="4">GNAT family N-acetyltransferase</fullName>
    </submittedName>
</protein>
<name>A0A1Q8C5J2_9PSEU</name>
<dbReference type="Pfam" id="PF00583">
    <property type="entry name" value="Acetyltransf_1"/>
    <property type="match status" value="1"/>
</dbReference>
<evidence type="ECO:0000256" key="2">
    <source>
        <dbReference type="ARBA" id="ARBA00023315"/>
    </source>
</evidence>
<evidence type="ECO:0000259" key="3">
    <source>
        <dbReference type="PROSITE" id="PS51186"/>
    </source>
</evidence>
<evidence type="ECO:0000256" key="1">
    <source>
        <dbReference type="ARBA" id="ARBA00022679"/>
    </source>
</evidence>
<keyword evidence="1 4" id="KW-0808">Transferase</keyword>
<dbReference type="InterPro" id="IPR016181">
    <property type="entry name" value="Acyl_CoA_acyltransferase"/>
</dbReference>
<dbReference type="PROSITE" id="PS51186">
    <property type="entry name" value="GNAT"/>
    <property type="match status" value="1"/>
</dbReference>
<evidence type="ECO:0000313" key="5">
    <source>
        <dbReference type="Proteomes" id="UP000185596"/>
    </source>
</evidence>
<dbReference type="PANTHER" id="PTHR43877">
    <property type="entry name" value="AMINOALKYLPHOSPHONATE N-ACETYLTRANSFERASE-RELATED-RELATED"/>
    <property type="match status" value="1"/>
</dbReference>
<dbReference type="InterPro" id="IPR000182">
    <property type="entry name" value="GNAT_dom"/>
</dbReference>
<organism evidence="4 5">
    <name type="scientific">Actinophytocola xanthii</name>
    <dbReference type="NCBI Taxonomy" id="1912961"/>
    <lineage>
        <taxon>Bacteria</taxon>
        <taxon>Bacillati</taxon>
        <taxon>Actinomycetota</taxon>
        <taxon>Actinomycetes</taxon>
        <taxon>Pseudonocardiales</taxon>
        <taxon>Pseudonocardiaceae</taxon>
    </lineage>
</organism>
<reference evidence="4 5" key="1">
    <citation type="submission" date="2016-12" db="EMBL/GenBank/DDBJ databases">
        <title>The draft genome sequence of Actinophytocola sp. 11-183.</title>
        <authorList>
            <person name="Wang W."/>
            <person name="Yuan L."/>
        </authorList>
    </citation>
    <scope>NUCLEOTIDE SEQUENCE [LARGE SCALE GENOMIC DNA]</scope>
    <source>
        <strain evidence="4 5">11-183</strain>
    </source>
</reference>
<keyword evidence="5" id="KW-1185">Reference proteome</keyword>
<dbReference type="OrthoDB" id="9789603at2"/>
<dbReference type="AlphaFoldDB" id="A0A1Q8C5J2"/>
<dbReference type="GO" id="GO:0016747">
    <property type="term" value="F:acyltransferase activity, transferring groups other than amino-acyl groups"/>
    <property type="evidence" value="ECO:0007669"/>
    <property type="project" value="InterPro"/>
</dbReference>
<comment type="caution">
    <text evidence="4">The sequence shown here is derived from an EMBL/GenBank/DDBJ whole genome shotgun (WGS) entry which is preliminary data.</text>
</comment>
<dbReference type="STRING" id="1912961.BU204_32840"/>
<keyword evidence="2" id="KW-0012">Acyltransferase</keyword>
<dbReference type="EMBL" id="MSIE01000083">
    <property type="protein sequence ID" value="OLF09632.1"/>
    <property type="molecule type" value="Genomic_DNA"/>
</dbReference>
<dbReference type="InterPro" id="IPR050832">
    <property type="entry name" value="Bact_Acetyltransf"/>
</dbReference>